<proteinExistence type="predicted"/>
<dbReference type="Proteomes" id="UP000030686">
    <property type="component" value="Unassembled WGS sequence"/>
</dbReference>
<comment type="subcellular location">
    <subcellularLocation>
        <location evidence="1">Membrane</location>
    </subcellularLocation>
</comment>
<accession>W6QAP5</accession>
<name>W6QAP5_PENRF</name>
<evidence type="ECO:0000256" key="1">
    <source>
        <dbReference type="ARBA" id="ARBA00004370"/>
    </source>
</evidence>
<dbReference type="InterPro" id="IPR005018">
    <property type="entry name" value="DOMON_domain"/>
</dbReference>
<feature type="transmembrane region" description="Helical" evidence="7">
    <location>
        <begin position="288"/>
        <end position="306"/>
    </location>
</feature>
<evidence type="ECO:0000256" key="2">
    <source>
        <dbReference type="ARBA" id="ARBA00022448"/>
    </source>
</evidence>
<dbReference type="OMA" id="RWHWINQ"/>
<feature type="chain" id="PRO_5004880032" evidence="8">
    <location>
        <begin position="18"/>
        <end position="419"/>
    </location>
</feature>
<feature type="signal peptide" evidence="8">
    <location>
        <begin position="1"/>
        <end position="17"/>
    </location>
</feature>
<dbReference type="CDD" id="cd09630">
    <property type="entry name" value="CDH_like_cytochrome"/>
    <property type="match status" value="1"/>
</dbReference>
<reference evidence="11" key="1">
    <citation type="journal article" date="2014" name="Nat. Commun.">
        <title>Multiple recent horizontal transfers of a large genomic region in cheese making fungi.</title>
        <authorList>
            <person name="Cheeseman K."/>
            <person name="Ropars J."/>
            <person name="Renault P."/>
            <person name="Dupont J."/>
            <person name="Gouzy J."/>
            <person name="Branca A."/>
            <person name="Abraham A.L."/>
            <person name="Ceppi M."/>
            <person name="Conseiller E."/>
            <person name="Debuchy R."/>
            <person name="Malagnac F."/>
            <person name="Goarin A."/>
            <person name="Silar P."/>
            <person name="Lacoste S."/>
            <person name="Sallet E."/>
            <person name="Bensimon A."/>
            <person name="Giraud T."/>
            <person name="Brygoo Y."/>
        </authorList>
    </citation>
    <scope>NUCLEOTIDE SEQUENCE [LARGE SCALE GENOMIC DNA]</scope>
    <source>
        <strain evidence="11">FM164</strain>
    </source>
</reference>
<keyword evidence="12" id="KW-1185">Reference proteome</keyword>
<dbReference type="SMART" id="SM00664">
    <property type="entry name" value="DoH"/>
    <property type="match status" value="1"/>
</dbReference>
<evidence type="ECO:0000256" key="8">
    <source>
        <dbReference type="SAM" id="SignalP"/>
    </source>
</evidence>
<dbReference type="PANTHER" id="PTHR47797:SF1">
    <property type="entry name" value="CYTOCHROME B561 DOMAIN-CONTAINING PROTEIN-RELATED"/>
    <property type="match status" value="1"/>
</dbReference>
<evidence type="ECO:0000313" key="12">
    <source>
        <dbReference type="Proteomes" id="UP000030686"/>
    </source>
</evidence>
<dbReference type="Gene3D" id="1.20.120.1770">
    <property type="match status" value="1"/>
</dbReference>
<feature type="transmembrane region" description="Helical" evidence="7">
    <location>
        <begin position="256"/>
        <end position="276"/>
    </location>
</feature>
<keyword evidence="3 7" id="KW-0812">Transmembrane</keyword>
<keyword evidence="5 7" id="KW-1133">Transmembrane helix</keyword>
<keyword evidence="8" id="KW-0732">Signal</keyword>
<dbReference type="GO" id="GO:0016020">
    <property type="term" value="C:membrane"/>
    <property type="evidence" value="ECO:0007669"/>
    <property type="project" value="UniProtKB-SubCell"/>
</dbReference>
<dbReference type="SMART" id="SM00665">
    <property type="entry name" value="B561"/>
    <property type="match status" value="1"/>
</dbReference>
<dbReference type="EMBL" id="HG792016">
    <property type="protein sequence ID" value="CDM31219.1"/>
    <property type="molecule type" value="Genomic_DNA"/>
</dbReference>
<dbReference type="OrthoDB" id="19261at2759"/>
<dbReference type="InterPro" id="IPR006593">
    <property type="entry name" value="Cyt_b561/ferric_Rdtase_TM"/>
</dbReference>
<evidence type="ECO:0000256" key="7">
    <source>
        <dbReference type="SAM" id="Phobius"/>
    </source>
</evidence>
<sequence>MLSHFGHLFHSIALASAVSDSTTTSIFNLPLSQNQANFIFAINIPDGSTDLYFHMSGPTDYSWIAVGTGNEMKDSLMFVIYSKANGENITFSPRLSSGEQEPVYSSSIKVDILNGTGISDNVMTVNARCSNCTQWETGSLDLKSTSQPWIFGLGPTGSSAAMLRSNSQTANIERHSEYGIFTMDMVRATGGSGGLPTSYTNSTGSVLSKSITNDSNWPSIIHGLCLCGALILLMPAGVVLLRVAPKSVRWHWINQTLSSAIAIVGIIIGFYLSTMFTKSQNYGSAHQILGIILLLAMLAQWGMGFWHHRVYKQTKSPTRFGIIHRYFGHIIIFLAIVNGGIGLTWSSASKSVVIGYSIAVIIIGLGLVLIIGWARWISRHGQQGFTSAPVNLRGLSGDDSHDYLDQHSDILPYNPYGRL</sequence>
<organism evidence="11 12">
    <name type="scientific">Penicillium roqueforti (strain FM164)</name>
    <dbReference type="NCBI Taxonomy" id="1365484"/>
    <lineage>
        <taxon>Eukaryota</taxon>
        <taxon>Fungi</taxon>
        <taxon>Dikarya</taxon>
        <taxon>Ascomycota</taxon>
        <taxon>Pezizomycotina</taxon>
        <taxon>Eurotiomycetes</taxon>
        <taxon>Eurotiomycetidae</taxon>
        <taxon>Eurotiales</taxon>
        <taxon>Aspergillaceae</taxon>
        <taxon>Penicillium</taxon>
    </lineage>
</organism>
<gene>
    <name evidence="11" type="ORF">PROQFM164_S02g001369</name>
</gene>
<feature type="domain" description="Cytochrome b561" evidence="10">
    <location>
        <begin position="221"/>
        <end position="343"/>
    </location>
</feature>
<keyword evidence="4" id="KW-0249">Electron transport</keyword>
<evidence type="ECO:0000256" key="5">
    <source>
        <dbReference type="ARBA" id="ARBA00022989"/>
    </source>
</evidence>
<dbReference type="Gene3D" id="2.60.40.1210">
    <property type="entry name" value="Cellobiose dehydrogenase, cytochrome domain"/>
    <property type="match status" value="1"/>
</dbReference>
<dbReference type="PANTHER" id="PTHR47797">
    <property type="entry name" value="DEHYDROGENASE, PUTATIVE (AFU_ORTHOLOGUE AFUA_8G05805)-RELATED"/>
    <property type="match status" value="1"/>
</dbReference>
<feature type="transmembrane region" description="Helical" evidence="7">
    <location>
        <begin position="353"/>
        <end position="374"/>
    </location>
</feature>
<protein>
    <submittedName>
        <fullName evidence="11">Cytochrome b561, eukaryote</fullName>
    </submittedName>
</protein>
<keyword evidence="2" id="KW-0813">Transport</keyword>
<dbReference type="Pfam" id="PF03188">
    <property type="entry name" value="Cytochrom_B561"/>
    <property type="match status" value="1"/>
</dbReference>
<keyword evidence="6 7" id="KW-0472">Membrane</keyword>
<feature type="transmembrane region" description="Helical" evidence="7">
    <location>
        <begin position="220"/>
        <end position="244"/>
    </location>
</feature>
<dbReference type="SUPFAM" id="SSF49344">
    <property type="entry name" value="CBD9-like"/>
    <property type="match status" value="1"/>
</dbReference>
<evidence type="ECO:0000313" key="11">
    <source>
        <dbReference type="EMBL" id="CDM31219.1"/>
    </source>
</evidence>
<dbReference type="InterPro" id="IPR015920">
    <property type="entry name" value="Cellobiose_DH-like_cyt"/>
</dbReference>
<dbReference type="AlphaFoldDB" id="W6QAP5"/>
<evidence type="ECO:0000259" key="10">
    <source>
        <dbReference type="SMART" id="SM00665"/>
    </source>
</evidence>
<evidence type="ECO:0000256" key="3">
    <source>
        <dbReference type="ARBA" id="ARBA00022692"/>
    </source>
</evidence>
<dbReference type="STRING" id="1365484.W6QAP5"/>
<dbReference type="Pfam" id="PF16010">
    <property type="entry name" value="CDH-cyt"/>
    <property type="match status" value="1"/>
</dbReference>
<evidence type="ECO:0000259" key="9">
    <source>
        <dbReference type="SMART" id="SM00664"/>
    </source>
</evidence>
<feature type="transmembrane region" description="Helical" evidence="7">
    <location>
        <begin position="326"/>
        <end position="347"/>
    </location>
</feature>
<dbReference type="CDD" id="cd08760">
    <property type="entry name" value="Cyt_b561_FRRS1_like"/>
    <property type="match status" value="1"/>
</dbReference>
<evidence type="ECO:0000256" key="6">
    <source>
        <dbReference type="ARBA" id="ARBA00023136"/>
    </source>
</evidence>
<feature type="domain" description="DOMON" evidence="9">
    <location>
        <begin position="63"/>
        <end position="154"/>
    </location>
</feature>
<evidence type="ECO:0000256" key="4">
    <source>
        <dbReference type="ARBA" id="ARBA00022982"/>
    </source>
</evidence>